<sequence>MNRNTKEPNQSNPINKSKPGCVNTTEIDIKKACRMNKPVPGRSRHQPGVAEGCSSPSTSEVELVTPADAIKKHIATLRQRLDRRNFKLSKQYVEYDYFFTPPELPSPWVSDSPEFWDQEKIAKEIPARRVKRWAFSLQELLQDSVGREHFIKFLDKEFSGENLKFWEAVQQLKALPQKDVQDKVDEIWTEFLAPDASCPINVDSRSHEATKRNMENPDRWSFDVAAWSESLAANPEVLGLFLGASIFSVKQWNGLRSVLCAQTGSEQVGNITTSGAFYLTVAVRCGMSSVTAAPVTCV</sequence>
<evidence type="ECO:0000256" key="2">
    <source>
        <dbReference type="SAM" id="MobiDB-lite"/>
    </source>
</evidence>
<dbReference type="InterPro" id="IPR016137">
    <property type="entry name" value="RGS"/>
</dbReference>
<proteinExistence type="predicted"/>
<gene>
    <name evidence="4" type="ORF">TSIB3V08_LOCUS7831</name>
</gene>
<dbReference type="SMART" id="SM00224">
    <property type="entry name" value="GGL"/>
    <property type="match status" value="1"/>
</dbReference>
<dbReference type="GO" id="GO:0007186">
    <property type="term" value="P:G protein-coupled receptor signaling pathway"/>
    <property type="evidence" value="ECO:0007669"/>
    <property type="project" value="InterPro"/>
</dbReference>
<evidence type="ECO:0000256" key="1">
    <source>
        <dbReference type="ARBA" id="ARBA00022700"/>
    </source>
</evidence>
<organism evidence="4">
    <name type="scientific">Timema shepardi</name>
    <name type="common">Walking stick</name>
    <dbReference type="NCBI Taxonomy" id="629360"/>
    <lineage>
        <taxon>Eukaryota</taxon>
        <taxon>Metazoa</taxon>
        <taxon>Ecdysozoa</taxon>
        <taxon>Arthropoda</taxon>
        <taxon>Hexapoda</taxon>
        <taxon>Insecta</taxon>
        <taxon>Pterygota</taxon>
        <taxon>Neoptera</taxon>
        <taxon>Polyneoptera</taxon>
        <taxon>Phasmatodea</taxon>
        <taxon>Timematodea</taxon>
        <taxon>Timematoidea</taxon>
        <taxon>Timematidae</taxon>
        <taxon>Timema</taxon>
    </lineage>
</organism>
<dbReference type="InterPro" id="IPR036284">
    <property type="entry name" value="GGL_sf"/>
</dbReference>
<dbReference type="GO" id="GO:0005737">
    <property type="term" value="C:cytoplasm"/>
    <property type="evidence" value="ECO:0007669"/>
    <property type="project" value="TreeGrafter"/>
</dbReference>
<evidence type="ECO:0000259" key="3">
    <source>
        <dbReference type="PROSITE" id="PS50132"/>
    </source>
</evidence>
<dbReference type="PANTHER" id="PTHR45746">
    <property type="entry name" value="LP21163P"/>
    <property type="match status" value="1"/>
</dbReference>
<accession>A0A7R9B024</accession>
<dbReference type="EMBL" id="OC003824">
    <property type="protein sequence ID" value="CAD7263761.1"/>
    <property type="molecule type" value="Genomic_DNA"/>
</dbReference>
<dbReference type="PRINTS" id="PR01301">
    <property type="entry name" value="RGSPROTEIN"/>
</dbReference>
<dbReference type="PROSITE" id="PS50132">
    <property type="entry name" value="RGS"/>
    <property type="match status" value="1"/>
</dbReference>
<name>A0A7R9B024_TIMSH</name>
<feature type="domain" description="RGS" evidence="3">
    <location>
        <begin position="136"/>
        <end position="223"/>
    </location>
</feature>
<dbReference type="InterPro" id="IPR047016">
    <property type="entry name" value="RGS6/7/9/11"/>
</dbReference>
<dbReference type="SMART" id="SM00315">
    <property type="entry name" value="RGS"/>
    <property type="match status" value="1"/>
</dbReference>
<dbReference type="Gene3D" id="1.10.167.10">
    <property type="entry name" value="Regulator of G-protein Signalling 4, domain 2"/>
    <property type="match status" value="1"/>
</dbReference>
<dbReference type="SMART" id="SM01224">
    <property type="entry name" value="G_gamma"/>
    <property type="match status" value="1"/>
</dbReference>
<dbReference type="InterPro" id="IPR036305">
    <property type="entry name" value="RGS_sf"/>
</dbReference>
<reference evidence="4" key="1">
    <citation type="submission" date="2020-11" db="EMBL/GenBank/DDBJ databases">
        <authorList>
            <person name="Tran Van P."/>
        </authorList>
    </citation>
    <scope>NUCLEOTIDE SEQUENCE</scope>
</reference>
<dbReference type="GO" id="GO:0005096">
    <property type="term" value="F:GTPase activator activity"/>
    <property type="evidence" value="ECO:0007669"/>
    <property type="project" value="TreeGrafter"/>
</dbReference>
<dbReference type="AlphaFoldDB" id="A0A7R9B024"/>
<dbReference type="InterPro" id="IPR015898">
    <property type="entry name" value="G-protein_gamma-like_dom"/>
</dbReference>
<feature type="region of interest" description="Disordered" evidence="2">
    <location>
        <begin position="1"/>
        <end position="22"/>
    </location>
</feature>
<dbReference type="Pfam" id="PF00615">
    <property type="entry name" value="RGS"/>
    <property type="match status" value="1"/>
</dbReference>
<dbReference type="SUPFAM" id="SSF48670">
    <property type="entry name" value="Transducin (heterotrimeric G protein), gamma chain"/>
    <property type="match status" value="1"/>
</dbReference>
<evidence type="ECO:0000313" key="4">
    <source>
        <dbReference type="EMBL" id="CAD7263761.1"/>
    </source>
</evidence>
<dbReference type="GO" id="GO:0009968">
    <property type="term" value="P:negative regulation of signal transduction"/>
    <property type="evidence" value="ECO:0007669"/>
    <property type="project" value="UniProtKB-KW"/>
</dbReference>
<protein>
    <recommendedName>
        <fullName evidence="3">RGS domain-containing protein</fullName>
    </recommendedName>
</protein>
<dbReference type="SUPFAM" id="SSF48097">
    <property type="entry name" value="Regulator of G-protein signaling, RGS"/>
    <property type="match status" value="1"/>
</dbReference>
<feature type="region of interest" description="Disordered" evidence="2">
    <location>
        <begin position="36"/>
        <end position="57"/>
    </location>
</feature>
<keyword evidence="1" id="KW-0734">Signal transduction inhibitor</keyword>
<dbReference type="InterPro" id="IPR044926">
    <property type="entry name" value="RGS_subdomain_2"/>
</dbReference>
<dbReference type="GO" id="GO:0043005">
    <property type="term" value="C:neuron projection"/>
    <property type="evidence" value="ECO:0007669"/>
    <property type="project" value="TreeGrafter"/>
</dbReference>
<dbReference type="GO" id="GO:0008277">
    <property type="term" value="P:regulation of G protein-coupled receptor signaling pathway"/>
    <property type="evidence" value="ECO:0007669"/>
    <property type="project" value="InterPro"/>
</dbReference>
<dbReference type="PANTHER" id="PTHR45746:SF6">
    <property type="entry name" value="LP21163P"/>
    <property type="match status" value="1"/>
</dbReference>